<dbReference type="SUPFAM" id="SSF101898">
    <property type="entry name" value="NHL repeat"/>
    <property type="match status" value="1"/>
</dbReference>
<evidence type="ECO:0000313" key="2">
    <source>
        <dbReference type="Proteomes" id="UP000265798"/>
    </source>
</evidence>
<dbReference type="InterPro" id="IPR052918">
    <property type="entry name" value="Motility_Chemotaxis_Reg"/>
</dbReference>
<dbReference type="OrthoDB" id="344059at2"/>
<dbReference type="InterPro" id="IPR010620">
    <property type="entry name" value="SBBP_repeat"/>
</dbReference>
<dbReference type="AlphaFoldDB" id="A0A396ZAE7"/>
<evidence type="ECO:0008006" key="3">
    <source>
        <dbReference type="Google" id="ProtNLM"/>
    </source>
</evidence>
<dbReference type="Gene3D" id="2.120.10.30">
    <property type="entry name" value="TolB, C-terminal domain"/>
    <property type="match status" value="1"/>
</dbReference>
<reference evidence="2" key="1">
    <citation type="submission" date="2018-05" db="EMBL/GenBank/DDBJ databases">
        <title>Leptospira yasudae sp. nov. and Leptospira stimsonii sp. nov., two pathogenic species of the genus Leptospira isolated from environmental sources.</title>
        <authorList>
            <person name="Casanovas-Massana A."/>
            <person name="Hamond C."/>
            <person name="Santos L.A."/>
            <person name="Hacker K.P."/>
            <person name="Balassiano I."/>
            <person name="Medeiros M.A."/>
            <person name="Reis M.G."/>
            <person name="Ko A.I."/>
            <person name="Wunder E.A."/>
        </authorList>
    </citation>
    <scope>NUCLEOTIDE SEQUENCE [LARGE SCALE GENOMIC DNA]</scope>
    <source>
        <strain evidence="2">Yale</strain>
    </source>
</reference>
<dbReference type="Proteomes" id="UP000265798">
    <property type="component" value="Unassembled WGS sequence"/>
</dbReference>
<dbReference type="PANTHER" id="PTHR35580:SF1">
    <property type="entry name" value="PHYTASE-LIKE DOMAIN-CONTAINING PROTEIN"/>
    <property type="match status" value="1"/>
</dbReference>
<name>A0A396ZAE7_9LEPT</name>
<accession>A0A396ZAE7</accession>
<protein>
    <recommendedName>
        <fullName evidence="3">Beta-propeller repeat protein</fullName>
    </recommendedName>
</protein>
<dbReference type="PANTHER" id="PTHR35580">
    <property type="entry name" value="CELL SURFACE GLYCOPROTEIN (S-LAYER PROTEIN)-LIKE PROTEIN"/>
    <property type="match status" value="1"/>
</dbReference>
<gene>
    <name evidence="1" type="ORF">DLM75_10460</name>
</gene>
<dbReference type="Pfam" id="PF06739">
    <property type="entry name" value="SBBP"/>
    <property type="match status" value="5"/>
</dbReference>
<comment type="caution">
    <text evidence="1">The sequence shown here is derived from an EMBL/GenBank/DDBJ whole genome shotgun (WGS) entry which is preliminary data.</text>
</comment>
<proteinExistence type="predicted"/>
<evidence type="ECO:0000313" key="1">
    <source>
        <dbReference type="EMBL" id="RHX90794.1"/>
    </source>
</evidence>
<organism evidence="1 2">
    <name type="scientific">Leptospira stimsonii</name>
    <dbReference type="NCBI Taxonomy" id="2202203"/>
    <lineage>
        <taxon>Bacteria</taxon>
        <taxon>Pseudomonadati</taxon>
        <taxon>Spirochaetota</taxon>
        <taxon>Spirochaetia</taxon>
        <taxon>Leptospirales</taxon>
        <taxon>Leptospiraceae</taxon>
        <taxon>Leptospira</taxon>
    </lineage>
</organism>
<sequence length="482" mass="50886">MIFFKFRIFRLWNIVFCFSSFFLFHCAIRSNNLCDPSGELFLKTAVFKILLQDPTSFCGTSLSISTKPPVINNTGLRQWSTLLGVAGATTNSFGVASDDSGNVYVSGFSNGNLDGHPLVGLFDIFVAKYDNVGNKLWSRTLGVAASNTSVTGVVSDSTGNVYSTGKTNGNLDGQLLSGIQDLFLVKYDTSGNKQWTRLLGAPGTQTSSNAVALDSLGNVFVAGDVNNNLDGQVITGSPDLFVVKYDSAGNKQWTRLLGAAGANTSAFGVATDSSGNVYLTGSTFGNLDGQALTGTQDLFVVKYDGAGNKQWTRLLGSLTGSSLTAAFGIVFDRTSNAVYTTGATGTNLDGQTLTGNQDLFIVKYDLSGTRQWTRLLGDLGATQTAFGISSDSFGNVFATGFSSGGFDGKPPIGAQDLFVVKYDNNGNKEWSILDGAVGVSSTNGNGIRSDVFGNLYVTGFTNGSLDGLAPIGLQDFFLIQYK</sequence>
<dbReference type="InterPro" id="IPR011042">
    <property type="entry name" value="6-blade_b-propeller_TolB-like"/>
</dbReference>
<dbReference type="EMBL" id="QHCT01000002">
    <property type="protein sequence ID" value="RHX90794.1"/>
    <property type="molecule type" value="Genomic_DNA"/>
</dbReference>